<keyword evidence="2 6" id="KW-0489">Methyltransferase</keyword>
<name>A0A165L1X1_PELLU</name>
<comment type="caution">
    <text evidence="6">The sequence shown here is derived from an EMBL/GenBank/DDBJ whole genome shotgun (WGS) entry which is preliminary data.</text>
</comment>
<gene>
    <name evidence="6" type="ORF">A3K90_01680</name>
</gene>
<dbReference type="GO" id="GO:0006396">
    <property type="term" value="P:RNA processing"/>
    <property type="evidence" value="ECO:0007669"/>
    <property type="project" value="InterPro"/>
</dbReference>
<feature type="domain" description="tRNA/rRNA methyltransferase SpoU type" evidence="4">
    <location>
        <begin position="118"/>
        <end position="260"/>
    </location>
</feature>
<dbReference type="PANTHER" id="PTHR43191">
    <property type="entry name" value="RRNA METHYLTRANSFERASE 3"/>
    <property type="match status" value="1"/>
</dbReference>
<comment type="similarity">
    <text evidence="1">Belongs to the class IV-like SAM-binding methyltransferase superfamily. RNA methyltransferase TrmH family.</text>
</comment>
<evidence type="ECO:0000256" key="2">
    <source>
        <dbReference type="ARBA" id="ARBA00022603"/>
    </source>
</evidence>
<dbReference type="Pfam" id="PF22435">
    <property type="entry name" value="MRM3-like_sub_bind"/>
    <property type="match status" value="1"/>
</dbReference>
<dbReference type="Pfam" id="PF00588">
    <property type="entry name" value="SpoU_methylase"/>
    <property type="match status" value="1"/>
</dbReference>
<feature type="domain" description="MRM3-like substrate binding" evidence="5">
    <location>
        <begin position="14"/>
        <end position="98"/>
    </location>
</feature>
<dbReference type="Gene3D" id="3.40.1280.10">
    <property type="match status" value="1"/>
</dbReference>
<sequence>MKNRTVPEVSRALLKRLARLQQRKYRDREGLFLAEGLRTVRELLGQMTDPDTLDCLVCTSEGLALFPESSLYSGALFLASEDDFTRVAGTSSPQGVLGVFRQPVFPFPHERSYPGQAILVALDELQDPGNVGTILRTAAWLGADGLLAGPGTVDFYNTKTVRSSAGSLLGMPHTRTGNLPEALGQLQKAGFAVICSSLDGVDFRSGGAWPERIVLVIGNEANGVGPGVIALADRLVKIPHGRGAAKVESLNAAVSAAILMERILL</sequence>
<evidence type="ECO:0000256" key="1">
    <source>
        <dbReference type="ARBA" id="ARBA00007228"/>
    </source>
</evidence>
<dbReference type="AlphaFoldDB" id="A0A165L1X1"/>
<dbReference type="InterPro" id="IPR029028">
    <property type="entry name" value="Alpha/beta_knot_MTases"/>
</dbReference>
<dbReference type="InterPro" id="IPR051259">
    <property type="entry name" value="rRNA_Methyltransferase"/>
</dbReference>
<keyword evidence="3 6" id="KW-0808">Transferase</keyword>
<dbReference type="Proteomes" id="UP000076481">
    <property type="component" value="Unassembled WGS sequence"/>
</dbReference>
<evidence type="ECO:0000259" key="5">
    <source>
        <dbReference type="Pfam" id="PF22435"/>
    </source>
</evidence>
<proteinExistence type="inferred from homology"/>
<evidence type="ECO:0000313" key="7">
    <source>
        <dbReference type="Proteomes" id="UP000076481"/>
    </source>
</evidence>
<reference evidence="6 7" key="1">
    <citation type="submission" date="2016-03" db="EMBL/GenBank/DDBJ databases">
        <title>Speciation and ecological success in dimly lit waters: horizontal gene transfer in a green sulfur bacteria bloom unveiled by metagenomic assembly.</title>
        <authorList>
            <person name="Llorens-Mares T."/>
            <person name="Liu Z."/>
            <person name="Allen L.Z."/>
            <person name="Rusch D.B."/>
            <person name="Craig M.T."/>
            <person name="Dupont C.L."/>
            <person name="Bryant D.A."/>
            <person name="Casamayor E.O."/>
        </authorList>
    </citation>
    <scope>NUCLEOTIDE SEQUENCE [LARGE SCALE GENOMIC DNA]</scope>
    <source>
        <strain evidence="6">CIII</strain>
    </source>
</reference>
<dbReference type="Gene3D" id="3.30.1330.30">
    <property type="match status" value="1"/>
</dbReference>
<accession>A0A165L1X1</accession>
<protein>
    <submittedName>
        <fullName evidence="6">rRNA methyltransferase</fullName>
    </submittedName>
</protein>
<dbReference type="InterPro" id="IPR029064">
    <property type="entry name" value="Ribosomal_eL30-like_sf"/>
</dbReference>
<dbReference type="EMBL" id="LVWG01000036">
    <property type="protein sequence ID" value="KZK73468.1"/>
    <property type="molecule type" value="Genomic_DNA"/>
</dbReference>
<dbReference type="InterPro" id="IPR029026">
    <property type="entry name" value="tRNA_m1G_MTases_N"/>
</dbReference>
<dbReference type="GO" id="GO:0003723">
    <property type="term" value="F:RNA binding"/>
    <property type="evidence" value="ECO:0007669"/>
    <property type="project" value="InterPro"/>
</dbReference>
<dbReference type="GO" id="GO:0008173">
    <property type="term" value="F:RNA methyltransferase activity"/>
    <property type="evidence" value="ECO:0007669"/>
    <property type="project" value="InterPro"/>
</dbReference>
<evidence type="ECO:0000256" key="3">
    <source>
        <dbReference type="ARBA" id="ARBA00022679"/>
    </source>
</evidence>
<dbReference type="SUPFAM" id="SSF75217">
    <property type="entry name" value="alpha/beta knot"/>
    <property type="match status" value="1"/>
</dbReference>
<dbReference type="InterPro" id="IPR001537">
    <property type="entry name" value="SpoU_MeTrfase"/>
</dbReference>
<evidence type="ECO:0000259" key="4">
    <source>
        <dbReference type="Pfam" id="PF00588"/>
    </source>
</evidence>
<dbReference type="RefSeq" id="WP_303682427.1">
    <property type="nucleotide sequence ID" value="NZ_LVWG01000036.1"/>
</dbReference>
<dbReference type="SUPFAM" id="SSF55315">
    <property type="entry name" value="L30e-like"/>
    <property type="match status" value="1"/>
</dbReference>
<evidence type="ECO:0000313" key="6">
    <source>
        <dbReference type="EMBL" id="KZK73468.1"/>
    </source>
</evidence>
<dbReference type="PANTHER" id="PTHR43191:SF2">
    <property type="entry name" value="RRNA METHYLTRANSFERASE 3, MITOCHONDRIAL"/>
    <property type="match status" value="1"/>
</dbReference>
<dbReference type="GO" id="GO:0032259">
    <property type="term" value="P:methylation"/>
    <property type="evidence" value="ECO:0007669"/>
    <property type="project" value="UniProtKB-KW"/>
</dbReference>
<dbReference type="CDD" id="cd18095">
    <property type="entry name" value="SpoU-like_rRNA-MTase"/>
    <property type="match status" value="1"/>
</dbReference>
<dbReference type="InterPro" id="IPR053888">
    <property type="entry name" value="MRM3-like_sub_bind"/>
</dbReference>
<organism evidence="6 7">
    <name type="scientific">Pelodictyon luteolum</name>
    <dbReference type="NCBI Taxonomy" id="1100"/>
    <lineage>
        <taxon>Bacteria</taxon>
        <taxon>Pseudomonadati</taxon>
        <taxon>Chlorobiota</taxon>
        <taxon>Chlorobiia</taxon>
        <taxon>Chlorobiales</taxon>
        <taxon>Chlorobiaceae</taxon>
        <taxon>Chlorobium/Pelodictyon group</taxon>
        <taxon>Pelodictyon</taxon>
    </lineage>
</organism>